<protein>
    <submittedName>
        <fullName evidence="1">Uncharacterized protein</fullName>
    </submittedName>
</protein>
<keyword evidence="2" id="KW-1185">Reference proteome</keyword>
<accession>A0A1Q9EKU8</accession>
<sequence length="301" mass="32301">MEFRAVRQTSVALRQGVGTKESGGWLIGPEGDAKSEMRGFGAFSQAAFLRDLDRHLSPAALEVDGLRLPTPAWENGRAQQATEAVADNSAAAKHQAADGFAYFDSFLATSRSRSLPALPKTCGLQGARSSAEPTHEGITLPENTLQEREQESEGISSVLWSFLWGSTQERVSQQRSCCEDAQAPVREGRGAQTREAARGVPAAALLRADELATLRVVDVVFVSEWRPTAALKVPGSKTRGMALSLPGLASAARRGFPTARLNFSQRQMKSLIKRLSMLVSDSFGASGVLSSALLRCGLAWK</sequence>
<proteinExistence type="predicted"/>
<dbReference type="OrthoDB" id="10279764at2759"/>
<evidence type="ECO:0000313" key="1">
    <source>
        <dbReference type="EMBL" id="OLQ08008.1"/>
    </source>
</evidence>
<organism evidence="1 2">
    <name type="scientific">Symbiodinium microadriaticum</name>
    <name type="common">Dinoflagellate</name>
    <name type="synonym">Zooxanthella microadriatica</name>
    <dbReference type="NCBI Taxonomy" id="2951"/>
    <lineage>
        <taxon>Eukaryota</taxon>
        <taxon>Sar</taxon>
        <taxon>Alveolata</taxon>
        <taxon>Dinophyceae</taxon>
        <taxon>Suessiales</taxon>
        <taxon>Symbiodiniaceae</taxon>
        <taxon>Symbiodinium</taxon>
    </lineage>
</organism>
<dbReference type="EMBL" id="LSRX01000126">
    <property type="protein sequence ID" value="OLQ08008.1"/>
    <property type="molecule type" value="Genomic_DNA"/>
</dbReference>
<name>A0A1Q9EKU8_SYMMI</name>
<comment type="caution">
    <text evidence="1">The sequence shown here is derived from an EMBL/GenBank/DDBJ whole genome shotgun (WGS) entry which is preliminary data.</text>
</comment>
<evidence type="ECO:0000313" key="2">
    <source>
        <dbReference type="Proteomes" id="UP000186817"/>
    </source>
</evidence>
<dbReference type="Proteomes" id="UP000186817">
    <property type="component" value="Unassembled WGS sequence"/>
</dbReference>
<gene>
    <name evidence="1" type="ORF">AK812_SmicGene8518</name>
</gene>
<dbReference type="AlphaFoldDB" id="A0A1Q9EKU8"/>
<reference evidence="1 2" key="1">
    <citation type="submission" date="2016-02" db="EMBL/GenBank/DDBJ databases">
        <title>Genome analysis of coral dinoflagellate symbionts highlights evolutionary adaptations to a symbiotic lifestyle.</title>
        <authorList>
            <person name="Aranda M."/>
            <person name="Li Y."/>
            <person name="Liew Y.J."/>
            <person name="Baumgarten S."/>
            <person name="Simakov O."/>
            <person name="Wilson M."/>
            <person name="Piel J."/>
            <person name="Ashoor H."/>
            <person name="Bougouffa S."/>
            <person name="Bajic V.B."/>
            <person name="Ryu T."/>
            <person name="Ravasi T."/>
            <person name="Bayer T."/>
            <person name="Micklem G."/>
            <person name="Kim H."/>
            <person name="Bhak J."/>
            <person name="Lajeunesse T.C."/>
            <person name="Voolstra C.R."/>
        </authorList>
    </citation>
    <scope>NUCLEOTIDE SEQUENCE [LARGE SCALE GENOMIC DNA]</scope>
    <source>
        <strain evidence="1 2">CCMP2467</strain>
    </source>
</reference>